<protein>
    <submittedName>
        <fullName evidence="2">Uncharacterized protein MANES_05G034300</fullName>
    </submittedName>
</protein>
<name>A0A2P2LZD0_RHIMU</name>
<sequence length="36" mass="3910">MISFMKAVSTDGNASFHFGNQLVVISSLLIDLLLLN</sequence>
<keyword evidence="1" id="KW-0472">Membrane</keyword>
<evidence type="ECO:0000256" key="1">
    <source>
        <dbReference type="SAM" id="Phobius"/>
    </source>
</evidence>
<reference evidence="2" key="1">
    <citation type="submission" date="2018-02" db="EMBL/GenBank/DDBJ databases">
        <title>Rhizophora mucronata_Transcriptome.</title>
        <authorList>
            <person name="Meera S.P."/>
            <person name="Sreeshan A."/>
            <person name="Augustine A."/>
        </authorList>
    </citation>
    <scope>NUCLEOTIDE SEQUENCE</scope>
    <source>
        <tissue evidence="2">Leaf</tissue>
    </source>
</reference>
<proteinExistence type="predicted"/>
<organism evidence="2">
    <name type="scientific">Rhizophora mucronata</name>
    <name type="common">Asiatic mangrove</name>
    <dbReference type="NCBI Taxonomy" id="61149"/>
    <lineage>
        <taxon>Eukaryota</taxon>
        <taxon>Viridiplantae</taxon>
        <taxon>Streptophyta</taxon>
        <taxon>Embryophyta</taxon>
        <taxon>Tracheophyta</taxon>
        <taxon>Spermatophyta</taxon>
        <taxon>Magnoliopsida</taxon>
        <taxon>eudicotyledons</taxon>
        <taxon>Gunneridae</taxon>
        <taxon>Pentapetalae</taxon>
        <taxon>rosids</taxon>
        <taxon>fabids</taxon>
        <taxon>Malpighiales</taxon>
        <taxon>Rhizophoraceae</taxon>
        <taxon>Rhizophora</taxon>
    </lineage>
</organism>
<dbReference type="EMBL" id="GGEC01042834">
    <property type="protein sequence ID" value="MBX23318.1"/>
    <property type="molecule type" value="Transcribed_RNA"/>
</dbReference>
<keyword evidence="1" id="KW-1133">Transmembrane helix</keyword>
<dbReference type="AlphaFoldDB" id="A0A2P2LZD0"/>
<feature type="transmembrane region" description="Helical" evidence="1">
    <location>
        <begin position="14"/>
        <end position="35"/>
    </location>
</feature>
<evidence type="ECO:0000313" key="2">
    <source>
        <dbReference type="EMBL" id="MBX23318.1"/>
    </source>
</evidence>
<accession>A0A2P2LZD0</accession>
<keyword evidence="1" id="KW-0812">Transmembrane</keyword>